<comment type="similarity">
    <text evidence="2 9">Belongs to the prefoldin subunit beta family.</text>
</comment>
<dbReference type="eggNOG" id="arCOG01342">
    <property type="taxonomic scope" value="Archaea"/>
</dbReference>
<dbReference type="GO" id="GO:0006457">
    <property type="term" value="P:protein folding"/>
    <property type="evidence" value="ECO:0007669"/>
    <property type="project" value="UniProtKB-UniRule"/>
</dbReference>
<dbReference type="GO" id="GO:0005737">
    <property type="term" value="C:cytoplasm"/>
    <property type="evidence" value="ECO:0007669"/>
    <property type="project" value="UniProtKB-SubCell"/>
</dbReference>
<dbReference type="SUPFAM" id="SSF46579">
    <property type="entry name" value="Prefoldin"/>
    <property type="match status" value="1"/>
</dbReference>
<dbReference type="KEGG" id="mst:Msp_1256"/>
<dbReference type="Pfam" id="PF01920">
    <property type="entry name" value="Prefoldin_2"/>
    <property type="match status" value="1"/>
</dbReference>
<comment type="function">
    <text evidence="7 9">Molecular chaperone capable of stabilizing a range of proteins. Seems to fulfill an ATP-independent, HSP70-like function in archaeal de novo protein folding.</text>
</comment>
<dbReference type="CDD" id="cd23162">
    <property type="entry name" value="Prefoldin_beta_GimC"/>
    <property type="match status" value="1"/>
</dbReference>
<dbReference type="PANTHER" id="PTHR21431:SF0">
    <property type="entry name" value="PREFOLDIN SUBUNIT 6"/>
    <property type="match status" value="1"/>
</dbReference>
<evidence type="ECO:0000256" key="8">
    <source>
        <dbReference type="ARBA" id="ARBA00033461"/>
    </source>
</evidence>
<evidence type="ECO:0000256" key="6">
    <source>
        <dbReference type="ARBA" id="ARBA00023186"/>
    </source>
</evidence>
<dbReference type="InterPro" id="IPR012713">
    <property type="entry name" value="PfdB"/>
</dbReference>
<organism evidence="11 12">
    <name type="scientific">Methanosphaera stadtmanae (strain ATCC 43021 / DSM 3091 / JCM 11832 / MCB-3)</name>
    <dbReference type="NCBI Taxonomy" id="339860"/>
    <lineage>
        <taxon>Archaea</taxon>
        <taxon>Methanobacteriati</taxon>
        <taxon>Methanobacteriota</taxon>
        <taxon>Methanomada group</taxon>
        <taxon>Methanobacteria</taxon>
        <taxon>Methanobacteriales</taxon>
        <taxon>Methanobacteriaceae</taxon>
        <taxon>Methanosphaera</taxon>
    </lineage>
</organism>
<accession>Q2NEX0</accession>
<keyword evidence="12" id="KW-1185">Reference proteome</keyword>
<evidence type="ECO:0000313" key="12">
    <source>
        <dbReference type="Proteomes" id="UP000001931"/>
    </source>
</evidence>
<evidence type="ECO:0000256" key="7">
    <source>
        <dbReference type="ARBA" id="ARBA00025077"/>
    </source>
</evidence>
<dbReference type="HOGENOM" id="CLU_131909_0_1_2"/>
<dbReference type="InterPro" id="IPR002777">
    <property type="entry name" value="PFD_beta-like"/>
</dbReference>
<dbReference type="NCBIfam" id="TIGR02338">
    <property type="entry name" value="gimC_beta"/>
    <property type="match status" value="1"/>
</dbReference>
<dbReference type="EMBL" id="CP000102">
    <property type="protein sequence ID" value="ABC57633.1"/>
    <property type="molecule type" value="Genomic_DNA"/>
</dbReference>
<dbReference type="GO" id="GO:0016272">
    <property type="term" value="C:prefoldin complex"/>
    <property type="evidence" value="ECO:0007669"/>
    <property type="project" value="UniProtKB-UniRule"/>
</dbReference>
<dbReference type="Gene3D" id="1.10.287.370">
    <property type="match status" value="1"/>
</dbReference>
<dbReference type="GO" id="GO:0051087">
    <property type="term" value="F:protein-folding chaperone binding"/>
    <property type="evidence" value="ECO:0007669"/>
    <property type="project" value="TreeGrafter"/>
</dbReference>
<gene>
    <name evidence="9" type="primary">pfdB</name>
    <name evidence="11" type="ordered locus">Msp_1256</name>
</gene>
<evidence type="ECO:0000256" key="5">
    <source>
        <dbReference type="ARBA" id="ARBA00022490"/>
    </source>
</evidence>
<feature type="coiled-coil region" evidence="10">
    <location>
        <begin position="83"/>
        <end position="110"/>
    </location>
</feature>
<dbReference type="InterPro" id="IPR009053">
    <property type="entry name" value="Prefoldin"/>
</dbReference>
<evidence type="ECO:0000256" key="1">
    <source>
        <dbReference type="ARBA" id="ARBA00004496"/>
    </source>
</evidence>
<comment type="subunit">
    <text evidence="3 9">Heterohexamer of two alpha and four beta subunits.</text>
</comment>
<dbReference type="GO" id="GO:0051082">
    <property type="term" value="F:unfolded protein binding"/>
    <property type="evidence" value="ECO:0007669"/>
    <property type="project" value="UniProtKB-UniRule"/>
</dbReference>
<name>Q2NEX0_METST</name>
<evidence type="ECO:0000313" key="11">
    <source>
        <dbReference type="EMBL" id="ABC57633.1"/>
    </source>
</evidence>
<evidence type="ECO:0000256" key="2">
    <source>
        <dbReference type="ARBA" id="ARBA00008045"/>
    </source>
</evidence>
<evidence type="ECO:0000256" key="10">
    <source>
        <dbReference type="SAM" id="Coils"/>
    </source>
</evidence>
<evidence type="ECO:0000256" key="9">
    <source>
        <dbReference type="HAMAP-Rule" id="MF_00307"/>
    </source>
</evidence>
<sequence length="113" mass="13036">MPQNIQEQLNQFQQVQQQAQSIAMQKQTLTLQINESKKALDELSKTADDQDVYKTAGPLLIKTTKTDSEADLKDSIEMLEIRQKTIEKQEKRITGKLEELQKNLQEAMSQMKQ</sequence>
<evidence type="ECO:0000256" key="4">
    <source>
        <dbReference type="ARBA" id="ARBA00016304"/>
    </source>
</evidence>
<dbReference type="STRING" id="339860.Msp_1256"/>
<comment type="subcellular location">
    <subcellularLocation>
        <location evidence="1 9">Cytoplasm</location>
    </subcellularLocation>
</comment>
<dbReference type="AlphaFoldDB" id="Q2NEX0"/>
<dbReference type="HAMAP" id="MF_00307">
    <property type="entry name" value="PfdB"/>
    <property type="match status" value="1"/>
</dbReference>
<keyword evidence="6 9" id="KW-0143">Chaperone</keyword>
<dbReference type="Proteomes" id="UP000001931">
    <property type="component" value="Chromosome"/>
</dbReference>
<keyword evidence="5 9" id="KW-0963">Cytoplasm</keyword>
<evidence type="ECO:0000256" key="3">
    <source>
        <dbReference type="ARBA" id="ARBA00011716"/>
    </source>
</evidence>
<dbReference type="GO" id="GO:0051131">
    <property type="term" value="P:chaperone-mediated protein complex assembly"/>
    <property type="evidence" value="ECO:0007669"/>
    <property type="project" value="TreeGrafter"/>
</dbReference>
<protein>
    <recommendedName>
        <fullName evidence="4 9">Prefoldin subunit beta</fullName>
    </recommendedName>
    <alternativeName>
        <fullName evidence="8 9">GimC subunit beta</fullName>
    </alternativeName>
</protein>
<keyword evidence="10" id="KW-0175">Coiled coil</keyword>
<reference evidence="11 12" key="1">
    <citation type="journal article" date="2006" name="J. Bacteriol.">
        <title>The genome sequence of Methanosphaera stadtmanae reveals why this human intestinal archaeon is restricted to methanol and H2 for methane formation and ATP synthesis.</title>
        <authorList>
            <person name="Fricke W.F."/>
            <person name="Seedorf H."/>
            <person name="Henne A."/>
            <person name="Kruer M."/>
            <person name="Liesegang H."/>
            <person name="Hedderich R."/>
            <person name="Gottschalk G."/>
            <person name="Thauer R.K."/>
        </authorList>
    </citation>
    <scope>NUCLEOTIDE SEQUENCE [LARGE SCALE GENOMIC DNA]</scope>
    <source>
        <strain evidence="12">ATCC 43021 / DSM 3091 / JCM 11832 / MCB-3</strain>
    </source>
</reference>
<dbReference type="PANTHER" id="PTHR21431">
    <property type="entry name" value="PREFOLDIN SUBUNIT 6"/>
    <property type="match status" value="1"/>
</dbReference>
<proteinExistence type="inferred from homology"/>